<sequence>MRLGLDIGGTKTAAAILHDDGSVAALHTAPSGHGPGEVVAVASMLAKAAIAEVSAARFAVAGFAAAGTARSIGPDTATATARPTLTRGDLPVRAGACMPGLVDPASGMVRHAVNLGVDSMDLRRGLSEALEMDVSVENDVKAAALGADALLRARSGAADAPAAASSSFAEGRTLAYLNLGTGLAAAVVRDGQVLRGRDGIVGEIGHLPVAGGTRCKCGQFGCLETLASGSALDRLWRVPGGRGLDPFAAAASGDPVAAHAAQVLCHGIAISLQLLVLTTGAERIVIGGGLCALGNALENGIRSELTRDAAASDFVASLELADRFELLPSDVPVAALGAALLPARDQL</sequence>
<comment type="caution">
    <text evidence="2">The sequence shown here is derived from an EMBL/GenBank/DDBJ whole genome shotgun (WGS) entry which is preliminary data.</text>
</comment>
<name>A0ABS4X947_9MICC</name>
<dbReference type="Pfam" id="PF00480">
    <property type="entry name" value="ROK"/>
    <property type="match status" value="1"/>
</dbReference>
<dbReference type="PANTHER" id="PTHR18964:SF149">
    <property type="entry name" value="BIFUNCTIONAL UDP-N-ACETYLGLUCOSAMINE 2-EPIMERASE_N-ACETYLMANNOSAMINE KINASE"/>
    <property type="match status" value="1"/>
</dbReference>
<protein>
    <submittedName>
        <fullName evidence="2">NBD/HSP70 family sugar kinase</fullName>
    </submittedName>
</protein>
<comment type="similarity">
    <text evidence="1">Belongs to the ROK (NagC/XylR) family.</text>
</comment>
<keyword evidence="2" id="KW-0418">Kinase</keyword>
<dbReference type="SUPFAM" id="SSF53067">
    <property type="entry name" value="Actin-like ATPase domain"/>
    <property type="match status" value="1"/>
</dbReference>
<keyword evidence="3" id="KW-1185">Reference proteome</keyword>
<dbReference type="GO" id="GO:0016301">
    <property type="term" value="F:kinase activity"/>
    <property type="evidence" value="ECO:0007669"/>
    <property type="project" value="UniProtKB-KW"/>
</dbReference>
<evidence type="ECO:0000313" key="3">
    <source>
        <dbReference type="Proteomes" id="UP001296993"/>
    </source>
</evidence>
<dbReference type="Gene3D" id="3.30.420.40">
    <property type="match status" value="2"/>
</dbReference>
<proteinExistence type="inferred from homology"/>
<keyword evidence="2" id="KW-0808">Transferase</keyword>
<dbReference type="Proteomes" id="UP001296993">
    <property type="component" value="Unassembled WGS sequence"/>
</dbReference>
<dbReference type="PANTHER" id="PTHR18964">
    <property type="entry name" value="ROK (REPRESSOR, ORF, KINASE) FAMILY"/>
    <property type="match status" value="1"/>
</dbReference>
<evidence type="ECO:0000256" key="1">
    <source>
        <dbReference type="ARBA" id="ARBA00006479"/>
    </source>
</evidence>
<dbReference type="InterPro" id="IPR043129">
    <property type="entry name" value="ATPase_NBD"/>
</dbReference>
<organism evidence="2 3">
    <name type="scientific">Paeniglutamicibacter kerguelensis</name>
    <dbReference type="NCBI Taxonomy" id="254788"/>
    <lineage>
        <taxon>Bacteria</taxon>
        <taxon>Bacillati</taxon>
        <taxon>Actinomycetota</taxon>
        <taxon>Actinomycetes</taxon>
        <taxon>Micrococcales</taxon>
        <taxon>Micrococcaceae</taxon>
        <taxon>Paeniglutamicibacter</taxon>
    </lineage>
</organism>
<dbReference type="RefSeq" id="WP_209995740.1">
    <property type="nucleotide sequence ID" value="NZ_BAAAJY010000018.1"/>
</dbReference>
<dbReference type="EMBL" id="JAGIOF010000001">
    <property type="protein sequence ID" value="MBP2384988.1"/>
    <property type="molecule type" value="Genomic_DNA"/>
</dbReference>
<reference evidence="2 3" key="1">
    <citation type="submission" date="2021-03" db="EMBL/GenBank/DDBJ databases">
        <title>Sequencing the genomes of 1000 actinobacteria strains.</title>
        <authorList>
            <person name="Klenk H.-P."/>
        </authorList>
    </citation>
    <scope>NUCLEOTIDE SEQUENCE [LARGE SCALE GENOMIC DNA]</scope>
    <source>
        <strain evidence="2 3">DSM 15797</strain>
    </source>
</reference>
<dbReference type="InterPro" id="IPR000600">
    <property type="entry name" value="ROK"/>
</dbReference>
<accession>A0ABS4X947</accession>
<evidence type="ECO:0000313" key="2">
    <source>
        <dbReference type="EMBL" id="MBP2384988.1"/>
    </source>
</evidence>
<gene>
    <name evidence="2" type="ORF">JOF47_000499</name>
</gene>